<reference evidence="2 3" key="1">
    <citation type="submission" date="2018-08" db="EMBL/GenBank/DDBJ databases">
        <title>Erythrobacter zhengii sp.nov., a bacterium isolated from deep-sea sediment.</title>
        <authorList>
            <person name="Fang C."/>
            <person name="Wu Y.-H."/>
            <person name="Sun C."/>
            <person name="Wang H."/>
            <person name="Cheng H."/>
            <person name="Meng F.-X."/>
            <person name="Wang C.-S."/>
            <person name="Xu X.-W."/>
        </authorList>
    </citation>
    <scope>NUCLEOTIDE SEQUENCE [LARGE SCALE GENOMIC DNA]</scope>
    <source>
        <strain evidence="2 3">CCTCC AB 2015396</strain>
    </source>
</reference>
<sequence>MDDDAFDRAGKARKGSPFLNAKQAAHYLGMQAKTLANMRWRGEGPRYRRHGGRVNYHIDDLDDWSRRTLAGLHSGASGKEAGDA</sequence>
<evidence type="ECO:0000259" key="1">
    <source>
        <dbReference type="Pfam" id="PF12728"/>
    </source>
</evidence>
<name>A0A3A1PC93_9SPHN</name>
<dbReference type="EMBL" id="QXFM01000025">
    <property type="protein sequence ID" value="RIV91173.1"/>
    <property type="molecule type" value="Genomic_DNA"/>
</dbReference>
<comment type="caution">
    <text evidence="2">The sequence shown here is derived from an EMBL/GenBank/DDBJ whole genome shotgun (WGS) entry which is preliminary data.</text>
</comment>
<dbReference type="Proteomes" id="UP000265366">
    <property type="component" value="Unassembled WGS sequence"/>
</dbReference>
<feature type="domain" description="Helix-turn-helix" evidence="1">
    <location>
        <begin position="18"/>
        <end position="64"/>
    </location>
</feature>
<evidence type="ECO:0000313" key="3">
    <source>
        <dbReference type="Proteomes" id="UP000265366"/>
    </source>
</evidence>
<dbReference type="InterPro" id="IPR009061">
    <property type="entry name" value="DNA-bd_dom_put_sf"/>
</dbReference>
<dbReference type="OrthoDB" id="9806994at2"/>
<proteinExistence type="predicted"/>
<keyword evidence="2" id="KW-0238">DNA-binding</keyword>
<accession>A0A3A1PC93</accession>
<dbReference type="SUPFAM" id="SSF46955">
    <property type="entry name" value="Putative DNA-binding domain"/>
    <property type="match status" value="1"/>
</dbReference>
<dbReference type="GO" id="GO:0003677">
    <property type="term" value="F:DNA binding"/>
    <property type="evidence" value="ECO:0007669"/>
    <property type="project" value="UniProtKB-KW"/>
</dbReference>
<organism evidence="2 3">
    <name type="scientific">Aurantiacibacter xanthus</name>
    <dbReference type="NCBI Taxonomy" id="1784712"/>
    <lineage>
        <taxon>Bacteria</taxon>
        <taxon>Pseudomonadati</taxon>
        <taxon>Pseudomonadota</taxon>
        <taxon>Alphaproteobacteria</taxon>
        <taxon>Sphingomonadales</taxon>
        <taxon>Erythrobacteraceae</taxon>
        <taxon>Aurantiacibacter</taxon>
    </lineage>
</organism>
<dbReference type="AlphaFoldDB" id="A0A3A1PC93"/>
<evidence type="ECO:0000313" key="2">
    <source>
        <dbReference type="EMBL" id="RIV91173.1"/>
    </source>
</evidence>
<dbReference type="RefSeq" id="WP_119591708.1">
    <property type="nucleotide sequence ID" value="NZ_QXFM01000025.1"/>
</dbReference>
<dbReference type="Pfam" id="PF12728">
    <property type="entry name" value="HTH_17"/>
    <property type="match status" value="1"/>
</dbReference>
<protein>
    <submittedName>
        <fullName evidence="2">DNA-binding protein</fullName>
    </submittedName>
</protein>
<gene>
    <name evidence="2" type="ORF">D2V17_03275</name>
</gene>
<dbReference type="InterPro" id="IPR041657">
    <property type="entry name" value="HTH_17"/>
</dbReference>
<keyword evidence="3" id="KW-1185">Reference proteome</keyword>